<dbReference type="PROSITE" id="PS50103">
    <property type="entry name" value="ZF_C3H1"/>
    <property type="match status" value="2"/>
</dbReference>
<keyword evidence="3" id="KW-0802">TPR repeat</keyword>
<keyword evidence="9" id="KW-1185">Reference proteome</keyword>
<name>A0AAD4Q5F2_9AGAM</name>
<keyword evidence="2 5" id="KW-0863">Zinc-finger</keyword>
<dbReference type="InterPro" id="IPR036855">
    <property type="entry name" value="Znf_CCCH_sf"/>
</dbReference>
<dbReference type="GO" id="GO:0008270">
    <property type="term" value="F:zinc ion binding"/>
    <property type="evidence" value="ECO:0007669"/>
    <property type="project" value="UniProtKB-KW"/>
</dbReference>
<feature type="compositionally biased region" description="Basic residues" evidence="6">
    <location>
        <begin position="268"/>
        <end position="287"/>
    </location>
</feature>
<dbReference type="InterPro" id="IPR011990">
    <property type="entry name" value="TPR-like_helical_dom_sf"/>
</dbReference>
<feature type="domain" description="C3H1-type" evidence="7">
    <location>
        <begin position="148"/>
        <end position="176"/>
    </location>
</feature>
<evidence type="ECO:0000256" key="2">
    <source>
        <dbReference type="ARBA" id="ARBA00022771"/>
    </source>
</evidence>
<accession>A0AAD4Q5F2</accession>
<proteinExistence type="predicted"/>
<dbReference type="SUPFAM" id="SSF48452">
    <property type="entry name" value="TPR-like"/>
    <property type="match status" value="1"/>
</dbReference>
<dbReference type="Proteomes" id="UP001201163">
    <property type="component" value="Unassembled WGS sequence"/>
</dbReference>
<dbReference type="SUPFAM" id="SSF90229">
    <property type="entry name" value="CCCH zinc finger"/>
    <property type="match status" value="1"/>
</dbReference>
<keyword evidence="4 5" id="KW-0862">Zinc</keyword>
<organism evidence="8 9">
    <name type="scientific">Lactarius akahatsu</name>
    <dbReference type="NCBI Taxonomy" id="416441"/>
    <lineage>
        <taxon>Eukaryota</taxon>
        <taxon>Fungi</taxon>
        <taxon>Dikarya</taxon>
        <taxon>Basidiomycota</taxon>
        <taxon>Agaricomycotina</taxon>
        <taxon>Agaricomycetes</taxon>
        <taxon>Russulales</taxon>
        <taxon>Russulaceae</taxon>
        <taxon>Lactarius</taxon>
    </lineage>
</organism>
<dbReference type="Gene3D" id="3.30.1370.210">
    <property type="match status" value="1"/>
</dbReference>
<keyword evidence="1 5" id="KW-0479">Metal-binding</keyword>
<evidence type="ECO:0000259" key="7">
    <source>
        <dbReference type="PROSITE" id="PS50103"/>
    </source>
</evidence>
<gene>
    <name evidence="8" type="ORF">EDB92DRAFT_2073855</name>
</gene>
<dbReference type="InterPro" id="IPR051966">
    <property type="entry name" value="RPAP3"/>
</dbReference>
<dbReference type="InterPro" id="IPR000571">
    <property type="entry name" value="Znf_CCCH"/>
</dbReference>
<dbReference type="AlphaFoldDB" id="A0AAD4Q5F2"/>
<evidence type="ECO:0000313" key="9">
    <source>
        <dbReference type="Proteomes" id="UP001201163"/>
    </source>
</evidence>
<protein>
    <recommendedName>
        <fullName evidence="7">C3H1-type domain-containing protein</fullName>
    </recommendedName>
</protein>
<feature type="domain" description="C3H1-type" evidence="7">
    <location>
        <begin position="114"/>
        <end position="141"/>
    </location>
</feature>
<evidence type="ECO:0000256" key="5">
    <source>
        <dbReference type="PROSITE-ProRule" id="PRU00723"/>
    </source>
</evidence>
<reference evidence="8" key="1">
    <citation type="submission" date="2022-01" db="EMBL/GenBank/DDBJ databases">
        <title>Comparative genomics reveals a dynamic genome evolution in the ectomycorrhizal milk-cap (Lactarius) mushrooms.</title>
        <authorList>
            <consortium name="DOE Joint Genome Institute"/>
            <person name="Lebreton A."/>
            <person name="Tang N."/>
            <person name="Kuo A."/>
            <person name="LaButti K."/>
            <person name="Drula E."/>
            <person name="Barry K."/>
            <person name="Clum A."/>
            <person name="Lipzen A."/>
            <person name="Mousain D."/>
            <person name="Ng V."/>
            <person name="Wang R."/>
            <person name="Wang X."/>
            <person name="Dai Y."/>
            <person name="Henrissat B."/>
            <person name="Grigoriev I.V."/>
            <person name="Guerin-Laguette A."/>
            <person name="Yu F."/>
            <person name="Martin F.M."/>
        </authorList>
    </citation>
    <scope>NUCLEOTIDE SEQUENCE</scope>
    <source>
        <strain evidence="8">QP</strain>
    </source>
</reference>
<evidence type="ECO:0000256" key="1">
    <source>
        <dbReference type="ARBA" id="ARBA00022723"/>
    </source>
</evidence>
<feature type="region of interest" description="Disordered" evidence="6">
    <location>
        <begin position="266"/>
        <end position="294"/>
    </location>
</feature>
<feature type="zinc finger region" description="C3H1-type" evidence="5">
    <location>
        <begin position="114"/>
        <end position="141"/>
    </location>
</feature>
<dbReference type="SMART" id="SM00356">
    <property type="entry name" value="ZnF_C3H1"/>
    <property type="match status" value="2"/>
</dbReference>
<sequence length="321" mass="36734">MAAAWLKLEAYDIAEHCAQRALVLDPTFMKARYRRGLARKGSLQLYAATLDFELVLEQDPDCTEASKALDETLTLMNERDEDDESVAFDPEFPPLDDPTVDLRSVSDSSDWNHEGNGIPCRFYNHDGCMRGAECRFSHAPDHRSVRDRLGRNVCMYFLLGDCKFGSSACVYSHDKTYLRSGFWWDDKVRVMQLRYISRGEMAKTNSAFLPYMCGLIDMRLAWASAHGVEMEDVYGHWWDQAQAGFRSAVEVGYYAFHYIPHESGGRGYRGRRGHGRGRGRGGMRRGGWHSDRDFEEDEERTNNFGFTEHEVLELLGHGVKP</sequence>
<dbReference type="PANTHER" id="PTHR46423">
    <property type="entry name" value="RNA POLYMERASE II-ASSOCIATED PROTEIN 3"/>
    <property type="match status" value="1"/>
</dbReference>
<evidence type="ECO:0000256" key="4">
    <source>
        <dbReference type="ARBA" id="ARBA00022833"/>
    </source>
</evidence>
<evidence type="ECO:0000256" key="6">
    <source>
        <dbReference type="SAM" id="MobiDB-lite"/>
    </source>
</evidence>
<dbReference type="GO" id="GO:0101031">
    <property type="term" value="C:protein folding chaperone complex"/>
    <property type="evidence" value="ECO:0007669"/>
    <property type="project" value="TreeGrafter"/>
</dbReference>
<evidence type="ECO:0000256" key="3">
    <source>
        <dbReference type="ARBA" id="ARBA00022803"/>
    </source>
</evidence>
<dbReference type="PANTHER" id="PTHR46423:SF1">
    <property type="entry name" value="RNA POLYMERASE II-ASSOCIATED PROTEIN 3"/>
    <property type="match status" value="1"/>
</dbReference>
<feature type="zinc finger region" description="C3H1-type" evidence="5">
    <location>
        <begin position="148"/>
        <end position="176"/>
    </location>
</feature>
<comment type="caution">
    <text evidence="8">The sequence shown here is derived from an EMBL/GenBank/DDBJ whole genome shotgun (WGS) entry which is preliminary data.</text>
</comment>
<evidence type="ECO:0000313" key="8">
    <source>
        <dbReference type="EMBL" id="KAH8979475.1"/>
    </source>
</evidence>
<dbReference type="Gene3D" id="1.25.40.10">
    <property type="entry name" value="Tetratricopeptide repeat domain"/>
    <property type="match status" value="1"/>
</dbReference>
<dbReference type="EMBL" id="JAKELL010000169">
    <property type="protein sequence ID" value="KAH8979475.1"/>
    <property type="molecule type" value="Genomic_DNA"/>
</dbReference>